<evidence type="ECO:0000313" key="9">
    <source>
        <dbReference type="Proteomes" id="UP001302126"/>
    </source>
</evidence>
<dbReference type="PROSITE" id="PS00629">
    <property type="entry name" value="IMP_1"/>
    <property type="match status" value="1"/>
</dbReference>
<dbReference type="Gene3D" id="3.40.190.80">
    <property type="match status" value="1"/>
</dbReference>
<comment type="cofactor">
    <cofactor evidence="1 6">
        <name>Mg(2+)</name>
        <dbReference type="ChEBI" id="CHEBI:18420"/>
    </cofactor>
</comment>
<feature type="binding site" evidence="6">
    <location>
        <position position="224"/>
    </location>
    <ligand>
        <name>Mg(2+)</name>
        <dbReference type="ChEBI" id="CHEBI:18420"/>
        <label>1</label>
        <note>catalytic</note>
    </ligand>
</feature>
<feature type="compositionally biased region" description="Polar residues" evidence="7">
    <location>
        <begin position="89"/>
        <end position="109"/>
    </location>
</feature>
<keyword evidence="3 6" id="KW-0479">Metal-binding</keyword>
<evidence type="ECO:0000256" key="2">
    <source>
        <dbReference type="ARBA" id="ARBA00009759"/>
    </source>
</evidence>
<name>A0AAN6WP68_9PEZI</name>
<evidence type="ECO:0000256" key="6">
    <source>
        <dbReference type="PIRSR" id="PIRSR600760-2"/>
    </source>
</evidence>
<proteinExistence type="inferred from homology"/>
<evidence type="ECO:0000256" key="3">
    <source>
        <dbReference type="ARBA" id="ARBA00022723"/>
    </source>
</evidence>
<feature type="region of interest" description="Disordered" evidence="7">
    <location>
        <begin position="1"/>
        <end position="26"/>
    </location>
</feature>
<feature type="binding site" evidence="6">
    <location>
        <position position="154"/>
    </location>
    <ligand>
        <name>Mg(2+)</name>
        <dbReference type="ChEBI" id="CHEBI:18420"/>
        <label>1</label>
        <note>catalytic</note>
    </ligand>
</feature>
<dbReference type="GO" id="GO:0046872">
    <property type="term" value="F:metal ion binding"/>
    <property type="evidence" value="ECO:0007669"/>
    <property type="project" value="UniProtKB-KW"/>
</dbReference>
<reference evidence="8" key="1">
    <citation type="journal article" date="2023" name="Mol. Phylogenet. Evol.">
        <title>Genome-scale phylogeny and comparative genomics of the fungal order Sordariales.</title>
        <authorList>
            <person name="Hensen N."/>
            <person name="Bonometti L."/>
            <person name="Westerberg I."/>
            <person name="Brannstrom I.O."/>
            <person name="Guillou S."/>
            <person name="Cros-Aarteil S."/>
            <person name="Calhoun S."/>
            <person name="Haridas S."/>
            <person name="Kuo A."/>
            <person name="Mondo S."/>
            <person name="Pangilinan J."/>
            <person name="Riley R."/>
            <person name="LaButti K."/>
            <person name="Andreopoulos B."/>
            <person name="Lipzen A."/>
            <person name="Chen C."/>
            <person name="Yan M."/>
            <person name="Daum C."/>
            <person name="Ng V."/>
            <person name="Clum A."/>
            <person name="Steindorff A."/>
            <person name="Ohm R.A."/>
            <person name="Martin F."/>
            <person name="Silar P."/>
            <person name="Natvig D.O."/>
            <person name="Lalanne C."/>
            <person name="Gautier V."/>
            <person name="Ament-Velasquez S.L."/>
            <person name="Kruys A."/>
            <person name="Hutchinson M.I."/>
            <person name="Powell A.J."/>
            <person name="Barry K."/>
            <person name="Miller A.N."/>
            <person name="Grigoriev I.V."/>
            <person name="Debuchy R."/>
            <person name="Gladieux P."/>
            <person name="Hiltunen Thoren M."/>
            <person name="Johannesson H."/>
        </authorList>
    </citation>
    <scope>NUCLEOTIDE SEQUENCE</scope>
    <source>
        <strain evidence="8">PSN309</strain>
    </source>
</reference>
<dbReference type="GO" id="GO:0000103">
    <property type="term" value="P:sulfate assimilation"/>
    <property type="evidence" value="ECO:0007669"/>
    <property type="project" value="TreeGrafter"/>
</dbReference>
<evidence type="ECO:0000256" key="1">
    <source>
        <dbReference type="ARBA" id="ARBA00001946"/>
    </source>
</evidence>
<evidence type="ECO:0000256" key="4">
    <source>
        <dbReference type="ARBA" id="ARBA00022801"/>
    </source>
</evidence>
<organism evidence="8 9">
    <name type="scientific">Podospora australis</name>
    <dbReference type="NCBI Taxonomy" id="1536484"/>
    <lineage>
        <taxon>Eukaryota</taxon>
        <taxon>Fungi</taxon>
        <taxon>Dikarya</taxon>
        <taxon>Ascomycota</taxon>
        <taxon>Pezizomycotina</taxon>
        <taxon>Sordariomycetes</taxon>
        <taxon>Sordariomycetidae</taxon>
        <taxon>Sordariales</taxon>
        <taxon>Podosporaceae</taxon>
        <taxon>Podospora</taxon>
    </lineage>
</organism>
<evidence type="ECO:0000256" key="5">
    <source>
        <dbReference type="ARBA" id="ARBA00022842"/>
    </source>
</evidence>
<comment type="similarity">
    <text evidence="2">Belongs to the inositol monophosphatase superfamily.</text>
</comment>
<dbReference type="InterPro" id="IPR000760">
    <property type="entry name" value="Inositol_monophosphatase-like"/>
</dbReference>
<dbReference type="InterPro" id="IPR051090">
    <property type="entry name" value="Inositol_monoP_superfamily"/>
</dbReference>
<dbReference type="Gene3D" id="3.30.540.10">
    <property type="entry name" value="Fructose-1,6-Bisphosphatase, subunit A, domain 1"/>
    <property type="match status" value="1"/>
</dbReference>
<keyword evidence="4" id="KW-0378">Hydrolase</keyword>
<protein>
    <recommendedName>
        <fullName evidence="10">3'(2'),5'-bisphosphate nucleotidase</fullName>
    </recommendedName>
</protein>
<evidence type="ECO:0000256" key="7">
    <source>
        <dbReference type="SAM" id="MobiDB-lite"/>
    </source>
</evidence>
<feature type="region of interest" description="Disordered" evidence="7">
    <location>
        <begin position="89"/>
        <end position="114"/>
    </location>
</feature>
<dbReference type="SUPFAM" id="SSF56655">
    <property type="entry name" value="Carbohydrate phosphatase"/>
    <property type="match status" value="1"/>
</dbReference>
<dbReference type="InterPro" id="IPR020583">
    <property type="entry name" value="Inositol_monoP_metal-BS"/>
</dbReference>
<keyword evidence="9" id="KW-1185">Reference proteome</keyword>
<keyword evidence="5 6" id="KW-0460">Magnesium</keyword>
<reference evidence="8" key="2">
    <citation type="submission" date="2023-05" db="EMBL/GenBank/DDBJ databases">
        <authorList>
            <consortium name="Lawrence Berkeley National Laboratory"/>
            <person name="Steindorff A."/>
            <person name="Hensen N."/>
            <person name="Bonometti L."/>
            <person name="Westerberg I."/>
            <person name="Brannstrom I.O."/>
            <person name="Guillou S."/>
            <person name="Cros-Aarteil S."/>
            <person name="Calhoun S."/>
            <person name="Haridas S."/>
            <person name="Kuo A."/>
            <person name="Mondo S."/>
            <person name="Pangilinan J."/>
            <person name="Riley R."/>
            <person name="Labutti K."/>
            <person name="Andreopoulos B."/>
            <person name="Lipzen A."/>
            <person name="Chen C."/>
            <person name="Yanf M."/>
            <person name="Daum C."/>
            <person name="Ng V."/>
            <person name="Clum A."/>
            <person name="Ohm R."/>
            <person name="Martin F."/>
            <person name="Silar P."/>
            <person name="Natvig D."/>
            <person name="Lalanne C."/>
            <person name="Gautier V."/>
            <person name="Ament-Velasquez S.L."/>
            <person name="Kruys A."/>
            <person name="Hutchinson M.I."/>
            <person name="Powell A.J."/>
            <person name="Barry K."/>
            <person name="Miller A.N."/>
            <person name="Grigoriev I.V."/>
            <person name="Debuchy R."/>
            <person name="Gladieux P."/>
            <person name="Thoren M.H."/>
            <person name="Johannesson H."/>
        </authorList>
    </citation>
    <scope>NUCLEOTIDE SEQUENCE</scope>
    <source>
        <strain evidence="8">PSN309</strain>
    </source>
</reference>
<dbReference type="GO" id="GO:0008441">
    <property type="term" value="F:3'(2'),5'-bisphosphate nucleotidase activity"/>
    <property type="evidence" value="ECO:0007669"/>
    <property type="project" value="TreeGrafter"/>
</dbReference>
<dbReference type="Proteomes" id="UP001302126">
    <property type="component" value="Unassembled WGS sequence"/>
</dbReference>
<dbReference type="AlphaFoldDB" id="A0AAN6WP68"/>
<dbReference type="EMBL" id="MU864444">
    <property type="protein sequence ID" value="KAK4185629.1"/>
    <property type="molecule type" value="Genomic_DNA"/>
</dbReference>
<accession>A0AAN6WP68</accession>
<dbReference type="CDD" id="cd01517">
    <property type="entry name" value="PAP_phosphatase"/>
    <property type="match status" value="1"/>
</dbReference>
<feature type="binding site" evidence="6">
    <location>
        <position position="391"/>
    </location>
    <ligand>
        <name>Mg(2+)</name>
        <dbReference type="ChEBI" id="CHEBI:18420"/>
        <label>1</label>
        <note>catalytic</note>
    </ligand>
</feature>
<gene>
    <name evidence="8" type="ORF">QBC35DRAFT_299006</name>
</gene>
<feature type="binding site" evidence="6">
    <location>
        <position position="225"/>
    </location>
    <ligand>
        <name>Mg(2+)</name>
        <dbReference type="ChEBI" id="CHEBI:18420"/>
        <label>1</label>
        <note>catalytic</note>
    </ligand>
</feature>
<dbReference type="PANTHER" id="PTHR43200">
    <property type="entry name" value="PHOSPHATASE"/>
    <property type="match status" value="1"/>
</dbReference>
<dbReference type="Pfam" id="PF00459">
    <property type="entry name" value="Inositol_P"/>
    <property type="match status" value="1"/>
</dbReference>
<comment type="caution">
    <text evidence="8">The sequence shown here is derived from an EMBL/GenBank/DDBJ whole genome shotgun (WGS) entry which is preliminary data.</text>
</comment>
<dbReference type="PANTHER" id="PTHR43200:SF2">
    <property type="entry name" value="3'(2'),5'-BISPHOSPHATE NUCLEOTIDASE"/>
    <property type="match status" value="1"/>
</dbReference>
<sequence length="456" mass="49768">MTIPRPQNHRLSELPQPQPLQQQENHIHDHHQINHNPLAMERLIAELAVQRAALLTKHVLRTLDNLPPPSPTCVTPINGNFLNLHFPWQQQHPSSKRLQSPSRQRNSSLAARDGRRLSIAKSDASPVTIADFAAQALLISAIHHAFPADGFVGEEDSHALRQDPDLTKQVWELVSSTRLSDPAAEALLARPNSVEEMFETIDLGGRGLGGQAFPARRFWAMDPIDGTSAFLKGGQYAVSLALIDGGKEVLGVLGCPNLPPQLLLSPEGGVHVTEEDVDREGMGLMLSAVRGQGSATARPMTKAGLSGNTTIIQRDAQGKVDAQDLHFVDSTLSTATISRKVQNLALRVGARYPGTEIYSSHMRYATMVLGSREHTQVRFPVTPSKPWCLWDHAGSQLIYTESGAGKVTDLLGRPIDFGTGRKLSGNWGLITADESVHDEILDMVTEMLEEEKLSSS</sequence>
<feature type="binding site" evidence="6">
    <location>
        <position position="222"/>
    </location>
    <ligand>
        <name>Mg(2+)</name>
        <dbReference type="ChEBI" id="CHEBI:18420"/>
        <label>1</label>
        <note>catalytic</note>
    </ligand>
</feature>
<evidence type="ECO:0000313" key="8">
    <source>
        <dbReference type="EMBL" id="KAK4185629.1"/>
    </source>
</evidence>
<evidence type="ECO:0008006" key="10">
    <source>
        <dbReference type="Google" id="ProtNLM"/>
    </source>
</evidence>